<keyword evidence="3" id="KW-1185">Reference proteome</keyword>
<evidence type="ECO:0000259" key="1">
    <source>
        <dbReference type="PROSITE" id="PS50181"/>
    </source>
</evidence>
<dbReference type="InParanoid" id="A0A2P6NGR1"/>
<accession>A0A2P6NGR1</accession>
<dbReference type="InterPro" id="IPR036047">
    <property type="entry name" value="F-box-like_dom_sf"/>
</dbReference>
<protein>
    <recommendedName>
        <fullName evidence="1">F-box domain-containing protein</fullName>
    </recommendedName>
</protein>
<evidence type="ECO:0000313" key="2">
    <source>
        <dbReference type="EMBL" id="PRP83131.1"/>
    </source>
</evidence>
<feature type="domain" description="F-box" evidence="1">
    <location>
        <begin position="66"/>
        <end position="112"/>
    </location>
</feature>
<gene>
    <name evidence="2" type="ORF">PROFUN_09810</name>
</gene>
<proteinExistence type="predicted"/>
<dbReference type="Gene3D" id="1.20.1280.50">
    <property type="match status" value="1"/>
</dbReference>
<dbReference type="InterPro" id="IPR001810">
    <property type="entry name" value="F-box_dom"/>
</dbReference>
<dbReference type="Proteomes" id="UP000241769">
    <property type="component" value="Unassembled WGS sequence"/>
</dbReference>
<evidence type="ECO:0000313" key="3">
    <source>
        <dbReference type="Proteomes" id="UP000241769"/>
    </source>
</evidence>
<name>A0A2P6NGR1_9EUKA</name>
<dbReference type="SMART" id="SM00256">
    <property type="entry name" value="FBOX"/>
    <property type="match status" value="1"/>
</dbReference>
<dbReference type="AlphaFoldDB" id="A0A2P6NGR1"/>
<dbReference type="Pfam" id="PF12937">
    <property type="entry name" value="F-box-like"/>
    <property type="match status" value="1"/>
</dbReference>
<sequence>MNSPEIFPRHEILSELTEKMKRGKLIDTEWASRILWEDHKRKRISHGVKPRKHLVLEQEGDAIDDNSWFWNIPNEIVLNICRFLDTNSLLRIALVSKRFRHISNDNILWEPRFRAASIRQVDYRTLKKLSKLNDSWKRLYQEHRKAVMNELVSAGMIDPRPHSCDLPQNCRSLSFVVNTIKIAQENFDQYKDFQIIELPANCREWTLCKHSSLKFEWIEESHRVWRASTTERMGEKMHTEYSLTRKEIVIDVGPEKGMRITEKGREYLARTTGCTDQQLMCAMPRDHPTLVQMVHTLGEQSGSSLVVVSIPAEAQWFIMTKSDGKEMICESFRRWPAPTRFEMDEIYNNDLQCDDSNLLYVQQITVDEWDEAVTKWKSVHRDVKNNDTEDDFGLLTDVLEESWR</sequence>
<dbReference type="PROSITE" id="PS50181">
    <property type="entry name" value="FBOX"/>
    <property type="match status" value="1"/>
</dbReference>
<comment type="caution">
    <text evidence="2">The sequence shown here is derived from an EMBL/GenBank/DDBJ whole genome shotgun (WGS) entry which is preliminary data.</text>
</comment>
<reference evidence="2 3" key="1">
    <citation type="journal article" date="2018" name="Genome Biol. Evol.">
        <title>Multiple Roots of Fruiting Body Formation in Amoebozoa.</title>
        <authorList>
            <person name="Hillmann F."/>
            <person name="Forbes G."/>
            <person name="Novohradska S."/>
            <person name="Ferling I."/>
            <person name="Riege K."/>
            <person name="Groth M."/>
            <person name="Westermann M."/>
            <person name="Marz M."/>
            <person name="Spaller T."/>
            <person name="Winckler T."/>
            <person name="Schaap P."/>
            <person name="Glockner G."/>
        </authorList>
    </citation>
    <scope>NUCLEOTIDE SEQUENCE [LARGE SCALE GENOMIC DNA]</scope>
    <source>
        <strain evidence="2 3">Jena</strain>
    </source>
</reference>
<dbReference type="SUPFAM" id="SSF81383">
    <property type="entry name" value="F-box domain"/>
    <property type="match status" value="1"/>
</dbReference>
<organism evidence="2 3">
    <name type="scientific">Planoprotostelium fungivorum</name>
    <dbReference type="NCBI Taxonomy" id="1890364"/>
    <lineage>
        <taxon>Eukaryota</taxon>
        <taxon>Amoebozoa</taxon>
        <taxon>Evosea</taxon>
        <taxon>Variosea</taxon>
        <taxon>Cavosteliida</taxon>
        <taxon>Cavosteliaceae</taxon>
        <taxon>Planoprotostelium</taxon>
    </lineage>
</organism>
<dbReference type="EMBL" id="MDYQ01000089">
    <property type="protein sequence ID" value="PRP83131.1"/>
    <property type="molecule type" value="Genomic_DNA"/>
</dbReference>
<dbReference type="OrthoDB" id="2305498at2759"/>